<comment type="caution">
    <text evidence="5">The sequence shown here is derived from an EMBL/GenBank/DDBJ whole genome shotgun (WGS) entry which is preliminary data.</text>
</comment>
<dbReference type="EMBL" id="JAUJWU010000004">
    <property type="protein sequence ID" value="MDN7246671.1"/>
    <property type="molecule type" value="Genomic_DNA"/>
</dbReference>
<keyword evidence="3" id="KW-0804">Transcription</keyword>
<dbReference type="Pfam" id="PF13463">
    <property type="entry name" value="HTH_27"/>
    <property type="match status" value="1"/>
</dbReference>
<proteinExistence type="predicted"/>
<evidence type="ECO:0000256" key="1">
    <source>
        <dbReference type="ARBA" id="ARBA00023015"/>
    </source>
</evidence>
<dbReference type="PANTHER" id="PTHR42756:SF1">
    <property type="entry name" value="TRANSCRIPTIONAL REPRESSOR OF EMRAB OPERON"/>
    <property type="match status" value="1"/>
</dbReference>
<dbReference type="Proteomes" id="UP001172142">
    <property type="component" value="Unassembled WGS sequence"/>
</dbReference>
<dbReference type="InterPro" id="IPR036390">
    <property type="entry name" value="WH_DNA-bd_sf"/>
</dbReference>
<dbReference type="RefSeq" id="WP_301857122.1">
    <property type="nucleotide sequence ID" value="NZ_JAUJWU010000004.1"/>
</dbReference>
<evidence type="ECO:0000256" key="2">
    <source>
        <dbReference type="ARBA" id="ARBA00023125"/>
    </source>
</evidence>
<dbReference type="InterPro" id="IPR000835">
    <property type="entry name" value="HTH_MarR-typ"/>
</dbReference>
<evidence type="ECO:0000313" key="6">
    <source>
        <dbReference type="Proteomes" id="UP001172142"/>
    </source>
</evidence>
<dbReference type="GO" id="GO:0003677">
    <property type="term" value="F:DNA binding"/>
    <property type="evidence" value="ECO:0007669"/>
    <property type="project" value="UniProtKB-KW"/>
</dbReference>
<reference evidence="5 6" key="1">
    <citation type="submission" date="2023-07" db="EMBL/GenBank/DDBJ databases">
        <title>Novel species in genus Planococcus.</title>
        <authorList>
            <person name="Ning S."/>
        </authorList>
    </citation>
    <scope>NUCLEOTIDE SEQUENCE [LARGE SCALE GENOMIC DNA]</scope>
    <source>
        <strain evidence="5 6">N017</strain>
    </source>
</reference>
<feature type="domain" description="HTH marR-type" evidence="4">
    <location>
        <begin position="1"/>
        <end position="142"/>
    </location>
</feature>
<gene>
    <name evidence="5" type="ORF">QWY13_14370</name>
</gene>
<protein>
    <submittedName>
        <fullName evidence="5">Winged helix DNA-binding protein</fullName>
    </submittedName>
</protein>
<dbReference type="Gene3D" id="1.10.10.10">
    <property type="entry name" value="Winged helix-like DNA-binding domain superfamily/Winged helix DNA-binding domain"/>
    <property type="match status" value="1"/>
</dbReference>
<sequence>MDIRIKEAVDLFQEVMFYGTERVIKSIDDPLWKEFSPEQIQMLKLVSREKRITSSRLAALQAVHKSAISSRIKKLLQKDVIRFVQTEQQDRREKLVELTDRGKEVLVQSDKVLTDYIENLLAQHVNDEEIDQFLTIFRKLKDIIKADGVS</sequence>
<dbReference type="InterPro" id="IPR036388">
    <property type="entry name" value="WH-like_DNA-bd_sf"/>
</dbReference>
<evidence type="ECO:0000256" key="3">
    <source>
        <dbReference type="ARBA" id="ARBA00023163"/>
    </source>
</evidence>
<keyword evidence="6" id="KW-1185">Reference proteome</keyword>
<dbReference type="PANTHER" id="PTHR42756">
    <property type="entry name" value="TRANSCRIPTIONAL REGULATOR, MARR"/>
    <property type="match status" value="1"/>
</dbReference>
<dbReference type="SUPFAM" id="SSF46785">
    <property type="entry name" value="Winged helix' DNA-binding domain"/>
    <property type="match status" value="1"/>
</dbReference>
<evidence type="ECO:0000313" key="5">
    <source>
        <dbReference type="EMBL" id="MDN7246671.1"/>
    </source>
</evidence>
<organism evidence="5 6">
    <name type="scientific">Planococcus shenhongbingii</name>
    <dbReference type="NCBI Taxonomy" id="3058398"/>
    <lineage>
        <taxon>Bacteria</taxon>
        <taxon>Bacillati</taxon>
        <taxon>Bacillota</taxon>
        <taxon>Bacilli</taxon>
        <taxon>Bacillales</taxon>
        <taxon>Caryophanaceae</taxon>
        <taxon>Planococcus</taxon>
    </lineage>
</organism>
<dbReference type="SMART" id="SM00347">
    <property type="entry name" value="HTH_MARR"/>
    <property type="match status" value="1"/>
</dbReference>
<keyword evidence="2 5" id="KW-0238">DNA-binding</keyword>
<keyword evidence="1" id="KW-0805">Transcription regulation</keyword>
<evidence type="ECO:0000259" key="4">
    <source>
        <dbReference type="PROSITE" id="PS50995"/>
    </source>
</evidence>
<name>A0ABT8NFJ1_9BACL</name>
<accession>A0ABT8NFJ1</accession>
<dbReference type="PROSITE" id="PS50995">
    <property type="entry name" value="HTH_MARR_2"/>
    <property type="match status" value="1"/>
</dbReference>